<reference evidence="1 2" key="1">
    <citation type="submission" date="2019-12" db="EMBL/GenBank/DDBJ databases">
        <title>A genome sequence resource for the geographically widespread anthracnose pathogen Colletotrichum asianum.</title>
        <authorList>
            <person name="Meng Y."/>
        </authorList>
    </citation>
    <scope>NUCLEOTIDE SEQUENCE [LARGE SCALE GENOMIC DNA]</scope>
    <source>
        <strain evidence="1 2">ICMP 18580</strain>
    </source>
</reference>
<evidence type="ECO:0000313" key="1">
    <source>
        <dbReference type="EMBL" id="KAF0315884.1"/>
    </source>
</evidence>
<dbReference type="Proteomes" id="UP000434172">
    <property type="component" value="Unassembled WGS sequence"/>
</dbReference>
<gene>
    <name evidence="1" type="ORF">GQ607_016903</name>
</gene>
<protein>
    <submittedName>
        <fullName evidence="1">Uncharacterized protein</fullName>
    </submittedName>
</protein>
<proteinExistence type="predicted"/>
<name>A0A8H3VXC2_9PEZI</name>
<keyword evidence="2" id="KW-1185">Reference proteome</keyword>
<accession>A0A8H3VXC2</accession>
<organism evidence="1 2">
    <name type="scientific">Colletotrichum asianum</name>
    <dbReference type="NCBI Taxonomy" id="702518"/>
    <lineage>
        <taxon>Eukaryota</taxon>
        <taxon>Fungi</taxon>
        <taxon>Dikarya</taxon>
        <taxon>Ascomycota</taxon>
        <taxon>Pezizomycotina</taxon>
        <taxon>Sordariomycetes</taxon>
        <taxon>Hypocreomycetidae</taxon>
        <taxon>Glomerellales</taxon>
        <taxon>Glomerellaceae</taxon>
        <taxon>Colletotrichum</taxon>
        <taxon>Colletotrichum gloeosporioides species complex</taxon>
    </lineage>
</organism>
<dbReference type="AlphaFoldDB" id="A0A8H3VXC2"/>
<dbReference type="EMBL" id="WOWK01000182">
    <property type="protein sequence ID" value="KAF0315884.1"/>
    <property type="molecule type" value="Genomic_DNA"/>
</dbReference>
<sequence>RKLSKAKLNNLIYKTNIKDIKGSSYSLLTYINKITLLKFT</sequence>
<feature type="non-terminal residue" evidence="1">
    <location>
        <position position="1"/>
    </location>
</feature>
<evidence type="ECO:0000313" key="2">
    <source>
        <dbReference type="Proteomes" id="UP000434172"/>
    </source>
</evidence>
<comment type="caution">
    <text evidence="1">The sequence shown here is derived from an EMBL/GenBank/DDBJ whole genome shotgun (WGS) entry which is preliminary data.</text>
</comment>